<keyword evidence="1" id="KW-0472">Membrane</keyword>
<name>A0A2W5A6Y5_9SPHN</name>
<proteinExistence type="predicted"/>
<reference evidence="3 4" key="1">
    <citation type="submission" date="2017-08" db="EMBL/GenBank/DDBJ databases">
        <title>Infants hospitalized years apart are colonized by the same room-sourced microbial strains.</title>
        <authorList>
            <person name="Brooks B."/>
            <person name="Olm M.R."/>
            <person name="Firek B.A."/>
            <person name="Baker R."/>
            <person name="Thomas B.C."/>
            <person name="Morowitz M.J."/>
            <person name="Banfield J.F."/>
        </authorList>
    </citation>
    <scope>NUCLEOTIDE SEQUENCE [LARGE SCALE GENOMIC DNA]</scope>
    <source>
        <strain evidence="3">S2_018_000_R2_101</strain>
    </source>
</reference>
<comment type="caution">
    <text evidence="3">The sequence shown here is derived from an EMBL/GenBank/DDBJ whole genome shotgun (WGS) entry which is preliminary data.</text>
</comment>
<dbReference type="InterPro" id="IPR007168">
    <property type="entry name" value="Phageshock_PspC_N"/>
</dbReference>
<feature type="transmembrane region" description="Helical" evidence="1">
    <location>
        <begin position="34"/>
        <end position="59"/>
    </location>
</feature>
<accession>A0A2W5A6Y5</accession>
<evidence type="ECO:0000259" key="2">
    <source>
        <dbReference type="Pfam" id="PF04024"/>
    </source>
</evidence>
<evidence type="ECO:0000313" key="3">
    <source>
        <dbReference type="EMBL" id="PZO90143.1"/>
    </source>
</evidence>
<dbReference type="Pfam" id="PF04024">
    <property type="entry name" value="PspC"/>
    <property type="match status" value="1"/>
</dbReference>
<evidence type="ECO:0000313" key="4">
    <source>
        <dbReference type="Proteomes" id="UP000249066"/>
    </source>
</evidence>
<gene>
    <name evidence="3" type="ORF">DI623_07800</name>
</gene>
<dbReference type="AlphaFoldDB" id="A0A2W5A6Y5"/>
<dbReference type="Proteomes" id="UP000249066">
    <property type="component" value="Unassembled WGS sequence"/>
</dbReference>
<sequence>MPARYALDKSNAKWMGVCSGIARSTNADVTLIRVALTLLTLFALGPVAIVAYLIVGLIADAA</sequence>
<keyword evidence="1" id="KW-0812">Transmembrane</keyword>
<organism evidence="3 4">
    <name type="scientific">Sphingomonas sanxanigenens</name>
    <dbReference type="NCBI Taxonomy" id="397260"/>
    <lineage>
        <taxon>Bacteria</taxon>
        <taxon>Pseudomonadati</taxon>
        <taxon>Pseudomonadota</taxon>
        <taxon>Alphaproteobacteria</taxon>
        <taxon>Sphingomonadales</taxon>
        <taxon>Sphingomonadaceae</taxon>
        <taxon>Sphingomonas</taxon>
    </lineage>
</organism>
<evidence type="ECO:0000256" key="1">
    <source>
        <dbReference type="SAM" id="Phobius"/>
    </source>
</evidence>
<feature type="domain" description="Phage shock protein PspC N-terminal" evidence="2">
    <location>
        <begin position="8"/>
        <end position="60"/>
    </location>
</feature>
<protein>
    <submittedName>
        <fullName evidence="3">Stress-responsive transcriptional regulator</fullName>
    </submittedName>
</protein>
<dbReference type="EMBL" id="QFNN01000035">
    <property type="protein sequence ID" value="PZO90143.1"/>
    <property type="molecule type" value="Genomic_DNA"/>
</dbReference>
<keyword evidence="1" id="KW-1133">Transmembrane helix</keyword>